<protein>
    <submittedName>
        <fullName evidence="1">Uncharacterized protein</fullName>
    </submittedName>
</protein>
<gene>
    <name evidence="1" type="ORF">AAF712_003312</name>
</gene>
<dbReference type="PANTHER" id="PTHR43722">
    <property type="entry name" value="PROLINE IMINOPEPTIDASE"/>
    <property type="match status" value="1"/>
</dbReference>
<dbReference type="Proteomes" id="UP001437256">
    <property type="component" value="Unassembled WGS sequence"/>
</dbReference>
<sequence length="85" mass="9964">MVRGFYHRSQVPIITQDYIRDEYLNPIPEAESHDPISAYHARLNSVDESTRVEAAKAWTKWEMSTSKLYVDPEFVQRADNDDFSK</sequence>
<comment type="caution">
    <text evidence="1">The sequence shown here is derived from an EMBL/GenBank/DDBJ whole genome shotgun (WGS) entry which is preliminary data.</text>
</comment>
<accession>A0ABR3A9I9</accession>
<proteinExistence type="predicted"/>
<dbReference type="PANTHER" id="PTHR43722:SF1">
    <property type="entry name" value="PROLINE IMINOPEPTIDASE"/>
    <property type="match status" value="1"/>
</dbReference>
<dbReference type="Gene3D" id="3.40.50.1820">
    <property type="entry name" value="alpha/beta hydrolase"/>
    <property type="match status" value="1"/>
</dbReference>
<dbReference type="InterPro" id="IPR005944">
    <property type="entry name" value="Pro_iminopeptidase"/>
</dbReference>
<keyword evidence="2" id="KW-1185">Reference proteome</keyword>
<reference evidence="1 2" key="1">
    <citation type="submission" date="2024-05" db="EMBL/GenBank/DDBJ databases">
        <title>A draft genome resource for the thread blight pathogen Marasmius tenuissimus strain MS-2.</title>
        <authorList>
            <person name="Yulfo-Soto G.E."/>
            <person name="Baruah I.K."/>
            <person name="Amoako-Attah I."/>
            <person name="Bukari Y."/>
            <person name="Meinhardt L.W."/>
            <person name="Bailey B.A."/>
            <person name="Cohen S.P."/>
        </authorList>
    </citation>
    <scope>NUCLEOTIDE SEQUENCE [LARGE SCALE GENOMIC DNA]</scope>
    <source>
        <strain evidence="1 2">MS-2</strain>
    </source>
</reference>
<name>A0ABR3A9I9_9AGAR</name>
<evidence type="ECO:0000313" key="1">
    <source>
        <dbReference type="EMBL" id="KAL0069654.1"/>
    </source>
</evidence>
<evidence type="ECO:0000313" key="2">
    <source>
        <dbReference type="Proteomes" id="UP001437256"/>
    </source>
</evidence>
<dbReference type="EMBL" id="JBBXMP010000011">
    <property type="protein sequence ID" value="KAL0069654.1"/>
    <property type="molecule type" value="Genomic_DNA"/>
</dbReference>
<organism evidence="1 2">
    <name type="scientific">Marasmius tenuissimus</name>
    <dbReference type="NCBI Taxonomy" id="585030"/>
    <lineage>
        <taxon>Eukaryota</taxon>
        <taxon>Fungi</taxon>
        <taxon>Dikarya</taxon>
        <taxon>Basidiomycota</taxon>
        <taxon>Agaricomycotina</taxon>
        <taxon>Agaricomycetes</taxon>
        <taxon>Agaricomycetidae</taxon>
        <taxon>Agaricales</taxon>
        <taxon>Marasmiineae</taxon>
        <taxon>Marasmiaceae</taxon>
        <taxon>Marasmius</taxon>
    </lineage>
</organism>
<dbReference type="InterPro" id="IPR029058">
    <property type="entry name" value="AB_hydrolase_fold"/>
</dbReference>